<accession>A0ABU8I588</accession>
<evidence type="ECO:0000256" key="3">
    <source>
        <dbReference type="ARBA" id="ARBA00022723"/>
    </source>
</evidence>
<dbReference type="SFLD" id="SFLDG01102">
    <property type="entry name" value="Uncharacterised_Radical_SAM_Su"/>
    <property type="match status" value="1"/>
</dbReference>
<evidence type="ECO:0000256" key="2">
    <source>
        <dbReference type="ARBA" id="ARBA00022691"/>
    </source>
</evidence>
<dbReference type="InterPro" id="IPR023874">
    <property type="entry name" value="DNA_rSAM_put"/>
</dbReference>
<dbReference type="Proteomes" id="UP001363035">
    <property type="component" value="Unassembled WGS sequence"/>
</dbReference>
<dbReference type="InterPro" id="IPR051675">
    <property type="entry name" value="Endo/Exo/Phosphatase_dom_1"/>
</dbReference>
<dbReference type="Pfam" id="PF12836">
    <property type="entry name" value="HHH_3"/>
    <property type="match status" value="1"/>
</dbReference>
<keyword evidence="2" id="KW-0949">S-adenosyl-L-methionine</keyword>
<feature type="domain" description="Radical SAM core" evidence="6">
    <location>
        <begin position="59"/>
        <end position="193"/>
    </location>
</feature>
<dbReference type="EMBL" id="JAYLLN010000016">
    <property type="protein sequence ID" value="MEI5984879.1"/>
    <property type="molecule type" value="Genomic_DNA"/>
</dbReference>
<evidence type="ECO:0000256" key="4">
    <source>
        <dbReference type="ARBA" id="ARBA00023004"/>
    </source>
</evidence>
<dbReference type="Gene3D" id="1.10.150.320">
    <property type="entry name" value="Photosystem II 12 kDa extrinsic protein"/>
    <property type="match status" value="1"/>
</dbReference>
<evidence type="ECO:0000313" key="7">
    <source>
        <dbReference type="EMBL" id="MEI5984879.1"/>
    </source>
</evidence>
<dbReference type="RefSeq" id="WP_099366120.1">
    <property type="nucleotide sequence ID" value="NZ_JAYLLN010000016.1"/>
</dbReference>
<sequence length="425" mass="48138">MFDFGDKLQILADAAKYDVSCSSSGGKRKNIGGIGDSSSSGICHTYTEDGRCVSLLKILMTNYCIFDCAFCVSRKSNDIQRAAFSVKEVVELTMNFYRRNYIEGLFLSSGIFKSADYTMERLMMVVKKLRTEEKFHGYIHLKAIPGASEALLKEAGLYVDRMSVNLEIPTEEGLKLVAPEKDHQSVREPLQTIKTEIMSLKEEKKTIKKVPLFVPAGQSTQMVIGATGESDLDIMGTANEFYKSYNLKRVYYSGYIPINPKDSLLPQVGTAPPLQRENRLYQTDWLLRFYGFSLHEILNTKHQNLELDMDPKLAWAIRNPQFFPIDINTASYQWIIRIPGVGRQSANKIVQARKFGKLREDQVKKMGIAFNRAKYFMSCADSVFGLGFQYPEQVRKALVKQPLIGEASNSSRLISEVDSYQLTLF</sequence>
<comment type="cofactor">
    <cofactor evidence="1">
        <name>[4Fe-4S] cluster</name>
        <dbReference type="ChEBI" id="CHEBI:49883"/>
    </cofactor>
</comment>
<evidence type="ECO:0000259" key="6">
    <source>
        <dbReference type="Pfam" id="PF04055"/>
    </source>
</evidence>
<gene>
    <name evidence="7" type="ORF">VJ786_08190</name>
</gene>
<dbReference type="SFLD" id="SFLDS00029">
    <property type="entry name" value="Radical_SAM"/>
    <property type="match status" value="1"/>
</dbReference>
<evidence type="ECO:0000313" key="8">
    <source>
        <dbReference type="Proteomes" id="UP001363035"/>
    </source>
</evidence>
<dbReference type="InterPro" id="IPR013785">
    <property type="entry name" value="Aldolase_TIM"/>
</dbReference>
<name>A0ABU8I588_9SPHI</name>
<dbReference type="InterPro" id="IPR007197">
    <property type="entry name" value="rSAM"/>
</dbReference>
<dbReference type="NCBIfam" id="TIGR03916">
    <property type="entry name" value="rSAM_link_UDG"/>
    <property type="match status" value="1"/>
</dbReference>
<keyword evidence="4" id="KW-0408">Iron</keyword>
<keyword evidence="8" id="KW-1185">Reference proteome</keyword>
<proteinExistence type="predicted"/>
<dbReference type="Pfam" id="PF04055">
    <property type="entry name" value="Radical_SAM"/>
    <property type="match status" value="1"/>
</dbReference>
<dbReference type="PANTHER" id="PTHR21180">
    <property type="entry name" value="ENDONUCLEASE/EXONUCLEASE/PHOSPHATASE FAMILY DOMAIN-CONTAINING PROTEIN 1"/>
    <property type="match status" value="1"/>
</dbReference>
<dbReference type="SUPFAM" id="SSF102114">
    <property type="entry name" value="Radical SAM enzymes"/>
    <property type="match status" value="1"/>
</dbReference>
<keyword evidence="5" id="KW-0411">Iron-sulfur</keyword>
<dbReference type="Gene3D" id="3.20.20.70">
    <property type="entry name" value="Aldolase class I"/>
    <property type="match status" value="1"/>
</dbReference>
<dbReference type="SUPFAM" id="SSF47781">
    <property type="entry name" value="RuvA domain 2-like"/>
    <property type="match status" value="1"/>
</dbReference>
<dbReference type="InterPro" id="IPR058240">
    <property type="entry name" value="rSAM_sf"/>
</dbReference>
<reference evidence="7 8" key="1">
    <citation type="submission" date="2024-01" db="EMBL/GenBank/DDBJ databases">
        <title>Sphingobacterium tenebrionis sp. nov., a novel endophyte isolated from tenebrio molitor intestines.</title>
        <authorList>
            <person name="Zhang C."/>
        </authorList>
    </citation>
    <scope>NUCLEOTIDE SEQUENCE [LARGE SCALE GENOMIC DNA]</scope>
    <source>
        <strain evidence="7 8">PU5-4</strain>
    </source>
</reference>
<protein>
    <submittedName>
        <fullName evidence="7">DNA modification/repair radical SAM protein</fullName>
    </submittedName>
</protein>
<dbReference type="InterPro" id="IPR010994">
    <property type="entry name" value="RuvA_2-like"/>
</dbReference>
<evidence type="ECO:0000256" key="1">
    <source>
        <dbReference type="ARBA" id="ARBA00001966"/>
    </source>
</evidence>
<evidence type="ECO:0000256" key="5">
    <source>
        <dbReference type="ARBA" id="ARBA00023014"/>
    </source>
</evidence>
<dbReference type="PANTHER" id="PTHR21180:SF9">
    <property type="entry name" value="TYPE II SECRETION SYSTEM PROTEIN K"/>
    <property type="match status" value="1"/>
</dbReference>
<keyword evidence="3" id="KW-0479">Metal-binding</keyword>
<organism evidence="7 8">
    <name type="scientific">Sphingobacterium tenebrionis</name>
    <dbReference type="NCBI Taxonomy" id="3111775"/>
    <lineage>
        <taxon>Bacteria</taxon>
        <taxon>Pseudomonadati</taxon>
        <taxon>Bacteroidota</taxon>
        <taxon>Sphingobacteriia</taxon>
        <taxon>Sphingobacteriales</taxon>
        <taxon>Sphingobacteriaceae</taxon>
        <taxon>Sphingobacterium</taxon>
    </lineage>
</organism>
<dbReference type="CDD" id="cd01335">
    <property type="entry name" value="Radical_SAM"/>
    <property type="match status" value="1"/>
</dbReference>
<comment type="caution">
    <text evidence="7">The sequence shown here is derived from an EMBL/GenBank/DDBJ whole genome shotgun (WGS) entry which is preliminary data.</text>
</comment>